<dbReference type="InterPro" id="IPR044925">
    <property type="entry name" value="His-Me_finger_sf"/>
</dbReference>
<dbReference type="InterPro" id="IPR003615">
    <property type="entry name" value="HNH_nuc"/>
</dbReference>
<evidence type="ECO:0000259" key="1">
    <source>
        <dbReference type="Pfam" id="PF13392"/>
    </source>
</evidence>
<sequence length="164" mass="18968">MSLLPLVCARRPDDEAGVSWPVTSGKRVTDLEEHFRARLIIQPSGHWRYGTRVNNKGYARICYGADREYAHRVSHRLFVGPIPDGYDVDHLCCLPWCVNPLHLEAVPHSVNIRRAYRVCGAKLHDLTNPANYYVRKNGGRMCKPCNDLRNRARFKRNESRNDRQ</sequence>
<evidence type="ECO:0000313" key="2">
    <source>
        <dbReference type="EMBL" id="QES45192.1"/>
    </source>
</evidence>
<dbReference type="Proteomes" id="UP000324015">
    <property type="component" value="Chromosome"/>
</dbReference>
<dbReference type="AlphaFoldDB" id="A0A5P2CQL2"/>
<proteinExistence type="predicted"/>
<protein>
    <recommendedName>
        <fullName evidence="1">HNH nuclease domain-containing protein</fullName>
    </recommendedName>
</protein>
<accession>A0A5P2CQL2</accession>
<dbReference type="SUPFAM" id="SSF54060">
    <property type="entry name" value="His-Me finger endonucleases"/>
    <property type="match status" value="1"/>
</dbReference>
<dbReference type="RefSeq" id="WP_150187504.1">
    <property type="nucleotide sequence ID" value="NZ_CP029191.1"/>
</dbReference>
<dbReference type="Gene3D" id="3.90.75.10">
    <property type="entry name" value="Homing Intron 3 (I-ppo) Encoded Endonuclease, Chain A"/>
    <property type="match status" value="1"/>
</dbReference>
<dbReference type="EMBL" id="CP029191">
    <property type="protein sequence ID" value="QES45192.1"/>
    <property type="molecule type" value="Genomic_DNA"/>
</dbReference>
<dbReference type="Pfam" id="PF13392">
    <property type="entry name" value="HNH_3"/>
    <property type="match status" value="1"/>
</dbReference>
<gene>
    <name evidence="2" type="ORF">DEJ49_33160</name>
</gene>
<evidence type="ECO:0000313" key="3">
    <source>
        <dbReference type="Proteomes" id="UP000324015"/>
    </source>
</evidence>
<feature type="domain" description="HNH nuclease" evidence="1">
    <location>
        <begin position="69"/>
        <end position="111"/>
    </location>
</feature>
<dbReference type="GO" id="GO:0004519">
    <property type="term" value="F:endonuclease activity"/>
    <property type="evidence" value="ECO:0007669"/>
    <property type="project" value="InterPro"/>
</dbReference>
<reference evidence="2 3" key="1">
    <citation type="submission" date="2018-05" db="EMBL/GenBank/DDBJ databases">
        <title>Streptomyces venezuelae.</title>
        <authorList>
            <person name="Kim W."/>
            <person name="Lee N."/>
            <person name="Cho B.-K."/>
        </authorList>
    </citation>
    <scope>NUCLEOTIDE SEQUENCE [LARGE SCALE GENOMIC DNA]</scope>
    <source>
        <strain evidence="2 3">ATCC 14585</strain>
    </source>
</reference>
<organism evidence="2 3">
    <name type="scientific">Streptomyces venezuelae</name>
    <dbReference type="NCBI Taxonomy" id="54571"/>
    <lineage>
        <taxon>Bacteria</taxon>
        <taxon>Bacillati</taxon>
        <taxon>Actinomycetota</taxon>
        <taxon>Actinomycetes</taxon>
        <taxon>Kitasatosporales</taxon>
        <taxon>Streptomycetaceae</taxon>
        <taxon>Streptomyces</taxon>
    </lineage>
</organism>
<name>A0A5P2CQL2_STRVZ</name>
<dbReference type="InterPro" id="IPR044930">
    <property type="entry name" value="Homing_endonuclease_His-Me"/>
</dbReference>